<evidence type="ECO:0000256" key="3">
    <source>
        <dbReference type="ARBA" id="ARBA00022475"/>
    </source>
</evidence>
<dbReference type="PANTHER" id="PTHR33452">
    <property type="entry name" value="OXIDOREDUCTASE CATD-RELATED"/>
    <property type="match status" value="1"/>
</dbReference>
<keyword evidence="4 7" id="KW-0812">Transmembrane</keyword>
<keyword evidence="5 7" id="KW-1133">Transmembrane helix</keyword>
<evidence type="ECO:0000313" key="9">
    <source>
        <dbReference type="Proteomes" id="UP001172083"/>
    </source>
</evidence>
<dbReference type="InterPro" id="IPR051907">
    <property type="entry name" value="DoxX-like_oxidoreductase"/>
</dbReference>
<evidence type="ECO:0000256" key="5">
    <source>
        <dbReference type="ARBA" id="ARBA00022989"/>
    </source>
</evidence>
<evidence type="ECO:0000256" key="7">
    <source>
        <dbReference type="SAM" id="Phobius"/>
    </source>
</evidence>
<comment type="similarity">
    <text evidence="2">Belongs to the DoxX family.</text>
</comment>
<organism evidence="8 9">
    <name type="scientific">Agaribacillus aureus</name>
    <dbReference type="NCBI Taxonomy" id="3051825"/>
    <lineage>
        <taxon>Bacteria</taxon>
        <taxon>Pseudomonadati</taxon>
        <taxon>Bacteroidota</taxon>
        <taxon>Cytophagia</taxon>
        <taxon>Cytophagales</taxon>
        <taxon>Splendidivirgaceae</taxon>
        <taxon>Agaribacillus</taxon>
    </lineage>
</organism>
<keyword evidence="6 7" id="KW-0472">Membrane</keyword>
<sequence length="142" mass="15983">MFNTQKIEQFLGANKHIGILLLRIFVGGRLCYGVIDNVLSWERMIEFSDFLKANDFLFPTISALVSVYVQFIGAMLISFGFKIRIASFLLTINFLVALLFVHFPANDTVEGMTPALAMLFGCLTLLFTGAEKISLENYLRSK</sequence>
<reference evidence="8" key="1">
    <citation type="submission" date="2023-06" db="EMBL/GenBank/DDBJ databases">
        <title>Genomic of Agaribacillus aureum.</title>
        <authorList>
            <person name="Wang G."/>
        </authorList>
    </citation>
    <scope>NUCLEOTIDE SEQUENCE</scope>
    <source>
        <strain evidence="8">BMA12</strain>
    </source>
</reference>
<dbReference type="Proteomes" id="UP001172083">
    <property type="component" value="Unassembled WGS sequence"/>
</dbReference>
<dbReference type="RefSeq" id="WP_346758294.1">
    <property type="nucleotide sequence ID" value="NZ_JAUJEB010000001.1"/>
</dbReference>
<keyword evidence="3" id="KW-1003">Cell membrane</keyword>
<feature type="transmembrane region" description="Helical" evidence="7">
    <location>
        <begin position="61"/>
        <end position="81"/>
    </location>
</feature>
<comment type="subcellular location">
    <subcellularLocation>
        <location evidence="1">Cell membrane</location>
        <topology evidence="1">Multi-pass membrane protein</topology>
    </subcellularLocation>
</comment>
<feature type="transmembrane region" description="Helical" evidence="7">
    <location>
        <begin position="111"/>
        <end position="130"/>
    </location>
</feature>
<proteinExistence type="inferred from homology"/>
<name>A0ABT8L5I8_9BACT</name>
<feature type="transmembrane region" description="Helical" evidence="7">
    <location>
        <begin position="20"/>
        <end position="41"/>
    </location>
</feature>
<accession>A0ABT8L5I8</accession>
<gene>
    <name evidence="8" type="ORF">QQ020_13005</name>
</gene>
<protein>
    <submittedName>
        <fullName evidence="8">DoxX family protein</fullName>
    </submittedName>
</protein>
<keyword evidence="9" id="KW-1185">Reference proteome</keyword>
<comment type="caution">
    <text evidence="8">The sequence shown here is derived from an EMBL/GenBank/DDBJ whole genome shotgun (WGS) entry which is preliminary data.</text>
</comment>
<evidence type="ECO:0000313" key="8">
    <source>
        <dbReference type="EMBL" id="MDN5212978.1"/>
    </source>
</evidence>
<evidence type="ECO:0000256" key="4">
    <source>
        <dbReference type="ARBA" id="ARBA00022692"/>
    </source>
</evidence>
<dbReference type="Pfam" id="PF07681">
    <property type="entry name" value="DoxX"/>
    <property type="match status" value="1"/>
</dbReference>
<feature type="transmembrane region" description="Helical" evidence="7">
    <location>
        <begin position="88"/>
        <end position="105"/>
    </location>
</feature>
<evidence type="ECO:0000256" key="2">
    <source>
        <dbReference type="ARBA" id="ARBA00006679"/>
    </source>
</evidence>
<dbReference type="InterPro" id="IPR032808">
    <property type="entry name" value="DoxX"/>
</dbReference>
<dbReference type="EMBL" id="JAUJEB010000001">
    <property type="protein sequence ID" value="MDN5212978.1"/>
    <property type="molecule type" value="Genomic_DNA"/>
</dbReference>
<dbReference type="PANTHER" id="PTHR33452:SF1">
    <property type="entry name" value="INNER MEMBRANE PROTEIN YPHA-RELATED"/>
    <property type="match status" value="1"/>
</dbReference>
<evidence type="ECO:0000256" key="1">
    <source>
        <dbReference type="ARBA" id="ARBA00004651"/>
    </source>
</evidence>
<evidence type="ECO:0000256" key="6">
    <source>
        <dbReference type="ARBA" id="ARBA00023136"/>
    </source>
</evidence>